<reference evidence="2 3" key="1">
    <citation type="submission" date="2017-06" db="EMBL/GenBank/DDBJ databases">
        <authorList>
            <person name="Kim H.J."/>
            <person name="Triplett B.A."/>
        </authorList>
    </citation>
    <scope>NUCLEOTIDE SEQUENCE [LARGE SCALE GENOMIC DNA]</scope>
    <source>
        <strain evidence="2 3">DS15</strain>
    </source>
</reference>
<dbReference type="SUPFAM" id="SSF48452">
    <property type="entry name" value="TPR-like"/>
    <property type="match status" value="2"/>
</dbReference>
<feature type="domain" description="Bacterial transcriptional activator" evidence="1">
    <location>
        <begin position="102"/>
        <end position="248"/>
    </location>
</feature>
<dbReference type="Pfam" id="PF03704">
    <property type="entry name" value="BTAD"/>
    <property type="match status" value="1"/>
</dbReference>
<proteinExistence type="predicted"/>
<accession>A0A239J5R5</accession>
<organism evidence="2 3">
    <name type="scientific">Sphingopyxis indica</name>
    <dbReference type="NCBI Taxonomy" id="436663"/>
    <lineage>
        <taxon>Bacteria</taxon>
        <taxon>Pseudomonadati</taxon>
        <taxon>Pseudomonadota</taxon>
        <taxon>Alphaproteobacteria</taxon>
        <taxon>Sphingomonadales</taxon>
        <taxon>Sphingomonadaceae</taxon>
        <taxon>Sphingopyxis</taxon>
    </lineage>
</organism>
<dbReference type="InterPro" id="IPR011990">
    <property type="entry name" value="TPR-like_helical_dom_sf"/>
</dbReference>
<protein>
    <submittedName>
        <fullName evidence="2">DNA-binding transcriptional activator of the SARP family</fullName>
    </submittedName>
</protein>
<dbReference type="InterPro" id="IPR051677">
    <property type="entry name" value="AfsR-DnrI-RedD_regulator"/>
</dbReference>
<dbReference type="InterPro" id="IPR005158">
    <property type="entry name" value="BTAD"/>
</dbReference>
<dbReference type="PANTHER" id="PTHR35807">
    <property type="entry name" value="TRANSCRIPTIONAL REGULATOR REDD-RELATED"/>
    <property type="match status" value="1"/>
</dbReference>
<evidence type="ECO:0000259" key="1">
    <source>
        <dbReference type="SMART" id="SM01043"/>
    </source>
</evidence>
<evidence type="ECO:0000313" key="3">
    <source>
        <dbReference type="Proteomes" id="UP000198339"/>
    </source>
</evidence>
<dbReference type="SMART" id="SM01043">
    <property type="entry name" value="BTAD"/>
    <property type="match status" value="1"/>
</dbReference>
<dbReference type="Gene3D" id="1.25.40.10">
    <property type="entry name" value="Tetratricopeptide repeat domain"/>
    <property type="match status" value="2"/>
</dbReference>
<evidence type="ECO:0000313" key="2">
    <source>
        <dbReference type="EMBL" id="SNT01197.1"/>
    </source>
</evidence>
<keyword evidence="2" id="KW-0238">DNA-binding</keyword>
<gene>
    <name evidence="2" type="ORF">SAMN06295955_10993</name>
</gene>
<name>A0A239J5R5_9SPHN</name>
<dbReference type="GO" id="GO:0003677">
    <property type="term" value="F:DNA binding"/>
    <property type="evidence" value="ECO:0007669"/>
    <property type="project" value="UniProtKB-KW"/>
</dbReference>
<dbReference type="AlphaFoldDB" id="A0A239J5R5"/>
<dbReference type="OrthoDB" id="105971at2"/>
<dbReference type="RefSeq" id="WP_141133986.1">
    <property type="nucleotide sequence ID" value="NZ_FZPA01000009.1"/>
</dbReference>
<sequence>MHAIRAIGAQSDAAPTPTFRLLGDFTVDPPAFVPHGRKARALLARLALADGPLTRDRLSTLFWSRRAETQAHASLRQCLMELKAWTRASPPLIHADRDTVRIDRAQVADDMSFLLAACAADDTEKALRWLPGEGAALLADLGGIDEVWDDWLAAERARRHEGIVREVLAMADRLFDAGAIDQTLAVAERMTRFDPCSEHAARLVMRARWQAGDDDGVRHAWQRIEDAVARGLDGKPSPETRTLYKNLTASRPPRPAPLVPASIVPLRSRNQQTARPAGRPFAGRVGVLAAGIVALSLVGADAPRGAPRAAAFAAPVVRIEPVVPRGGDALEQQFADALAADFVRLATASGGVVRVLDGRTRDDGEDFIVRVAIDREGNALSSESRVVDAVGGSLLWSNRLYETTGNLTLLRERTAVSVANMVDCGLSMNGRDRALATNADRRVLVFAICDANRRREIARMTSLLEEMTRRWPGDASAWAWLALARAMSIDGSDRPAERERRRQVAIRDVHHALTLDPANVLALVAWSWTGRGELFAVEGLPKIDRALAIDPDFPPALMANALGLFQAGFVGASVDPAIRAAEADPTSIAKAFGVVRRLAAAGRLKDASDRFAEVERLWPGHPDLAEHRRRLAEEYGRTAAAALYRAAKPDERRTFELLLLHQIADPAADRSALDAAAEEEFARHPPVAYYLAAHYSRTGDMAKALAWLNRAPVRDTAGQWSLLYWPSVAPLRRDPRFFVKMAQIGLVDYWRRTNRWPDFCREPGLRYDCRQEAARLVALGRALGDGIALNRRRQSQGPRRAPS</sequence>
<dbReference type="EMBL" id="FZPA01000009">
    <property type="protein sequence ID" value="SNT01197.1"/>
    <property type="molecule type" value="Genomic_DNA"/>
</dbReference>
<dbReference type="Proteomes" id="UP000198339">
    <property type="component" value="Unassembled WGS sequence"/>
</dbReference>
<keyword evidence="3" id="KW-1185">Reference proteome</keyword>